<evidence type="ECO:0000259" key="2">
    <source>
        <dbReference type="PROSITE" id="PS51340"/>
    </source>
</evidence>
<name>A0A8J5NAM2_HOMAM</name>
<dbReference type="AlphaFoldDB" id="A0A8J5NAM2"/>
<evidence type="ECO:0000313" key="4">
    <source>
        <dbReference type="Proteomes" id="UP000747542"/>
    </source>
</evidence>
<dbReference type="SUPFAM" id="SSF50800">
    <property type="entry name" value="PK beta-barrel domain-like"/>
    <property type="match status" value="1"/>
</dbReference>
<dbReference type="GO" id="GO:0030170">
    <property type="term" value="F:pyridoxal phosphate binding"/>
    <property type="evidence" value="ECO:0007669"/>
    <property type="project" value="InterPro"/>
</dbReference>
<dbReference type="Pfam" id="PF03476">
    <property type="entry name" value="MOSC_N"/>
    <property type="match status" value="1"/>
</dbReference>
<gene>
    <name evidence="3" type="primary">Marc2-L2</name>
    <name evidence="3" type="ORF">Hamer_G016901</name>
</gene>
<comment type="caution">
    <text evidence="3">The sequence shown here is derived from an EMBL/GenBank/DDBJ whole genome shotgun (WGS) entry which is preliminary data.</text>
</comment>
<evidence type="ECO:0000313" key="3">
    <source>
        <dbReference type="EMBL" id="KAG7175959.1"/>
    </source>
</evidence>
<dbReference type="EMBL" id="JAHLQT010004419">
    <property type="protein sequence ID" value="KAG7175959.1"/>
    <property type="molecule type" value="Genomic_DNA"/>
</dbReference>
<organism evidence="3 4">
    <name type="scientific">Homarus americanus</name>
    <name type="common">American lobster</name>
    <dbReference type="NCBI Taxonomy" id="6706"/>
    <lineage>
        <taxon>Eukaryota</taxon>
        <taxon>Metazoa</taxon>
        <taxon>Ecdysozoa</taxon>
        <taxon>Arthropoda</taxon>
        <taxon>Crustacea</taxon>
        <taxon>Multicrustacea</taxon>
        <taxon>Malacostraca</taxon>
        <taxon>Eumalacostraca</taxon>
        <taxon>Eucarida</taxon>
        <taxon>Decapoda</taxon>
        <taxon>Pleocyemata</taxon>
        <taxon>Astacidea</taxon>
        <taxon>Nephropoidea</taxon>
        <taxon>Nephropidae</taxon>
        <taxon>Homarus</taxon>
    </lineage>
</organism>
<dbReference type="PANTHER" id="PTHR14237:SF19">
    <property type="entry name" value="MITOCHONDRIAL AMIDOXIME REDUCING COMPONENT 1"/>
    <property type="match status" value="1"/>
</dbReference>
<feature type="transmembrane region" description="Helical" evidence="1">
    <location>
        <begin position="62"/>
        <end position="83"/>
    </location>
</feature>
<protein>
    <submittedName>
        <fullName evidence="3">Mitochondrial amidoxime reducing component 2-like 2</fullName>
    </submittedName>
</protein>
<keyword evidence="4" id="KW-1185">Reference proteome</keyword>
<evidence type="ECO:0000256" key="1">
    <source>
        <dbReference type="SAM" id="Phobius"/>
    </source>
</evidence>
<dbReference type="Proteomes" id="UP000747542">
    <property type="component" value="Unassembled WGS sequence"/>
</dbReference>
<dbReference type="GO" id="GO:0030151">
    <property type="term" value="F:molybdenum ion binding"/>
    <property type="evidence" value="ECO:0007669"/>
    <property type="project" value="InterPro"/>
</dbReference>
<dbReference type="InterPro" id="IPR005303">
    <property type="entry name" value="MOCOS_middle"/>
</dbReference>
<dbReference type="PROSITE" id="PS51340">
    <property type="entry name" value="MOSC"/>
    <property type="match status" value="1"/>
</dbReference>
<dbReference type="InterPro" id="IPR005302">
    <property type="entry name" value="MoCF_Sase_C"/>
</dbReference>
<reference evidence="3" key="1">
    <citation type="journal article" date="2021" name="Sci. Adv.">
        <title>The American lobster genome reveals insights on longevity, neural, and immune adaptations.</title>
        <authorList>
            <person name="Polinski J.M."/>
            <person name="Zimin A.V."/>
            <person name="Clark K.F."/>
            <person name="Kohn A.B."/>
            <person name="Sadowski N."/>
            <person name="Timp W."/>
            <person name="Ptitsyn A."/>
            <person name="Khanna P."/>
            <person name="Romanova D.Y."/>
            <person name="Williams P."/>
            <person name="Greenwood S.J."/>
            <person name="Moroz L.L."/>
            <person name="Walt D.R."/>
            <person name="Bodnar A.G."/>
        </authorList>
    </citation>
    <scope>NUCLEOTIDE SEQUENCE</scope>
    <source>
        <strain evidence="3">GMGI-L3</strain>
    </source>
</reference>
<dbReference type="SUPFAM" id="SSF141673">
    <property type="entry name" value="MOSC N-terminal domain-like"/>
    <property type="match status" value="1"/>
</dbReference>
<dbReference type="Pfam" id="PF03473">
    <property type="entry name" value="MOSC"/>
    <property type="match status" value="1"/>
</dbReference>
<dbReference type="InterPro" id="IPR011037">
    <property type="entry name" value="Pyrv_Knase-like_insert_dom_sf"/>
</dbReference>
<feature type="domain" description="MOSC" evidence="2">
    <location>
        <begin position="223"/>
        <end position="372"/>
    </location>
</feature>
<keyword evidence="1" id="KW-0812">Transmembrane</keyword>
<sequence>MKTTIPVVPQHHQLSPTGNTAADRLLFESLSSRHFSLSPGLVRGGLLAPVFHCSNKMLNNTLVGVGLSVGLGLGVGLGTWWVLRRFSPQLPVKWEEVGEVSQVNIYLLKSGRGVPLKEAQTTTYGLAHDTHQDRSFVVMAADDQRFISGRQAGKLLLVSLVVEDDTVTLEAPGMEEGVKMWKQPLKGVDCGDEVGEWLTKVLFNGETKVRLLFKGNVMQRRTIPPLGYNFPQYRSTDRLYYADCTGYMLATESSLEDLNTRLPFPITMNNFRPNIVVKGSPAYDEDDWAFIRIGSAVFRTLKPCNRCVMTTVNPQTGERYPNQEPLRTLRSYRLLSNPPELAKSWSTSPVFGLSLVIDTTGPIAVGDKVLVARLSTNPHLKIF</sequence>
<dbReference type="PANTHER" id="PTHR14237">
    <property type="entry name" value="MOLYBDOPTERIN COFACTOR SULFURASE MOSC"/>
    <property type="match status" value="1"/>
</dbReference>
<proteinExistence type="predicted"/>
<keyword evidence="1" id="KW-1133">Transmembrane helix</keyword>
<keyword evidence="1" id="KW-0472">Membrane</keyword>
<dbReference type="GO" id="GO:0003824">
    <property type="term" value="F:catalytic activity"/>
    <property type="evidence" value="ECO:0007669"/>
    <property type="project" value="InterPro"/>
</dbReference>
<accession>A0A8J5NAM2</accession>